<dbReference type="STRING" id="266265.Bxe_A2695"/>
<keyword evidence="2" id="KW-1185">Reference proteome</keyword>
<reference evidence="1 2" key="1">
    <citation type="journal article" date="2006" name="Proc. Natl. Acad. Sci. U.S.A.">
        <title>Burkholderia xenovorans LB400 harbors a multi-replicon, 9.73-Mbp genome shaped for versatility.</title>
        <authorList>
            <person name="Chain P.S."/>
            <person name="Denef V.J."/>
            <person name="Konstantinidis K.T."/>
            <person name="Vergez L.M."/>
            <person name="Agullo L."/>
            <person name="Reyes V.L."/>
            <person name="Hauser L."/>
            <person name="Cordova M."/>
            <person name="Gomez L."/>
            <person name="Gonzalez M."/>
            <person name="Land M."/>
            <person name="Lao V."/>
            <person name="Larimer F."/>
            <person name="LiPuma J.J."/>
            <person name="Mahenthiralingam E."/>
            <person name="Malfatti S.A."/>
            <person name="Marx C.J."/>
            <person name="Parnell J.J."/>
            <person name="Ramette A."/>
            <person name="Richardson P."/>
            <person name="Seeger M."/>
            <person name="Smith D."/>
            <person name="Spilker T."/>
            <person name="Sul W.J."/>
            <person name="Tsoi T.V."/>
            <person name="Ulrich L.E."/>
            <person name="Zhulin I.B."/>
            <person name="Tiedje J.M."/>
        </authorList>
    </citation>
    <scope>NUCLEOTIDE SEQUENCE [LARGE SCALE GENOMIC DNA]</scope>
    <source>
        <strain evidence="1 2">LB400</strain>
    </source>
</reference>
<dbReference type="SUPFAM" id="SSF51206">
    <property type="entry name" value="cAMP-binding domain-like"/>
    <property type="match status" value="1"/>
</dbReference>
<dbReference type="Gene3D" id="2.60.120.10">
    <property type="entry name" value="Jelly Rolls"/>
    <property type="match status" value="1"/>
</dbReference>
<sequence length="199" mass="21939">MWLARRRGRNVAGSGNGVQRSDPARWFRCLVAPACVLAATLGAAACSGTHEPDAAGRMTMRSAVTYRFLLRNTPFFTALSTEQLQWVIRHSHEWAADAGAVIAKCEDSRAPDAPYWILLDGGWQVETGGRTFARGHADPGKWFSGSEGQGQSCQLVTNQFSYVMRIDHADMQHMLGRGFQLGSHLDSGARYYRSIFGNE</sequence>
<dbReference type="Proteomes" id="UP000001817">
    <property type="component" value="Chromosome 1"/>
</dbReference>
<name>Q140H3_PARXL</name>
<evidence type="ECO:0000313" key="2">
    <source>
        <dbReference type="Proteomes" id="UP000001817"/>
    </source>
</evidence>
<protein>
    <submittedName>
        <fullName evidence="1">Uncharacterized protein</fullName>
    </submittedName>
</protein>
<organism evidence="1 2">
    <name type="scientific">Paraburkholderia xenovorans (strain LB400)</name>
    <dbReference type="NCBI Taxonomy" id="266265"/>
    <lineage>
        <taxon>Bacteria</taxon>
        <taxon>Pseudomonadati</taxon>
        <taxon>Pseudomonadota</taxon>
        <taxon>Betaproteobacteria</taxon>
        <taxon>Burkholderiales</taxon>
        <taxon>Burkholderiaceae</taxon>
        <taxon>Paraburkholderia</taxon>
    </lineage>
</organism>
<dbReference type="AlphaFoldDB" id="Q140H3"/>
<proteinExistence type="predicted"/>
<dbReference type="eggNOG" id="ENOG5030Y7I">
    <property type="taxonomic scope" value="Bacteria"/>
</dbReference>
<dbReference type="InterPro" id="IPR014710">
    <property type="entry name" value="RmlC-like_jellyroll"/>
</dbReference>
<dbReference type="PATRIC" id="fig|266265.5.peg.1801"/>
<accession>Q140H3</accession>
<gene>
    <name evidence="1" type="ORF">Bxe_A2695</name>
</gene>
<dbReference type="InterPro" id="IPR018490">
    <property type="entry name" value="cNMP-bd_dom_sf"/>
</dbReference>
<dbReference type="KEGG" id="bxe:Bxe_A2695"/>
<evidence type="ECO:0000313" key="1">
    <source>
        <dbReference type="EMBL" id="ABE30266.1"/>
    </source>
</evidence>
<dbReference type="EMBL" id="CP000270">
    <property type="protein sequence ID" value="ABE30266.1"/>
    <property type="molecule type" value="Genomic_DNA"/>
</dbReference>